<evidence type="ECO:0000256" key="1">
    <source>
        <dbReference type="ARBA" id="ARBA00004163"/>
    </source>
</evidence>
<feature type="compositionally biased region" description="Polar residues" evidence="11">
    <location>
        <begin position="762"/>
        <end position="778"/>
    </location>
</feature>
<evidence type="ECO:0000313" key="13">
    <source>
        <dbReference type="EMBL" id="KAJ8726419.1"/>
    </source>
</evidence>
<feature type="compositionally biased region" description="Gly residues" evidence="11">
    <location>
        <begin position="420"/>
        <end position="436"/>
    </location>
</feature>
<feature type="compositionally biased region" description="Gly residues" evidence="11">
    <location>
        <begin position="1056"/>
        <end position="1065"/>
    </location>
</feature>
<dbReference type="EMBL" id="JARGEI010000009">
    <property type="protein sequence ID" value="KAJ8726419.1"/>
    <property type="molecule type" value="Genomic_DNA"/>
</dbReference>
<evidence type="ECO:0000256" key="10">
    <source>
        <dbReference type="ARBA" id="ARBA00023136"/>
    </source>
</evidence>
<keyword evidence="6 12" id="KW-0812">Transmembrane</keyword>
<evidence type="ECO:0000256" key="12">
    <source>
        <dbReference type="SAM" id="Phobius"/>
    </source>
</evidence>
<feature type="compositionally biased region" description="Polar residues" evidence="11">
    <location>
        <begin position="693"/>
        <end position="703"/>
    </location>
</feature>
<dbReference type="AlphaFoldDB" id="A0AAD7YT75"/>
<feature type="compositionally biased region" description="Polar residues" evidence="11">
    <location>
        <begin position="713"/>
        <end position="745"/>
    </location>
</feature>
<keyword evidence="14" id="KW-1185">Reference proteome</keyword>
<feature type="compositionally biased region" description="Low complexity" evidence="11">
    <location>
        <begin position="665"/>
        <end position="681"/>
    </location>
</feature>
<sequence length="1194" mass="130035">MFRHKVELLVNVRQHLLSVRSLADVRDPLAQMSLAHGGQLRLPAATLAFLALRFLTTGFGRGGCTGHFFLTIVSCCGDDVAVAASSATAGCAALRTQCAGCAGRAGCAARRGARAGARGRGRAVLLAQDRSGVHSAARHGATCPADVYLYRELGGGCAREALPSAAPRFRVMQPSELADAAHAASGNPPQRGLNGGRFDFDDGGTYCGGWEDGKAHGHGVCTGPKAQGAYAGSWHFGFEVSGVYTWPSGSSFEGQWQNGKRHGLGVETRDRWLYRGEWTQGYKGRYGVRQSTISNAKYEGTWANGLQDGYGSETYADGGTYQGQWMRGLRHGYGVRTSAPFGLASHYRGGARGHRGSMSSLNEGGADPSEQRTTRMDDARGGFVLTVRSDQPAGRRGSLVGKPKGLLHKWRKQRSVGELDGTGTGSVHSGGSGGSGSSWVSSVDSTHSAMTHASLHTNSNASFVVEDEHLDASVTETYMGEWKNDKRTGFGISERSDGLRYEGEWSANKKYGYGVTTFRDGTREEGKYKNNVLITSQKRKHLFLMRSAKFRERVDSAVNAAQRASKIALQKADIAISRTATARGKAEQADEAADQAKEDCDIAQATAKQFAPDFKHPGFDRIGLREKYRQKVYDAQVAANVSQESEKILDGKSIPNHIPPMHSQIPPNNRAPNAIPSRRPSTQYPKSVDPRLPNSSNYNTDNRNLGPPHDPYYSSNQDNWKSANTTPQISPDSQKSYLPNDQTNPYGPISQGSQQQQQASSYRYNQPSMDQSGQQYVTQDRRMSATNRQQPNQRPQQQEWNPPQAPPRRQSVLGQPSYDAQGNTYVDSGPAAYGRNELRTGTVHTEGPLDRQAMPTNQQPYRPTTDTQGYRQTHDQQGYGQPQDHMYRQLPNDNQAYRQTGPTDQGYRPSAPAEQDIVNGARPAGPRPSIDYFDHYKRPPSRDSSVDRYGRRSRQPSVEAAPSGGSRAGSVAPQQPAMPSRPASRAATPAGNGHLASGRGSISSRAGSREPQAFEESLLRKRTLGQEISPSPYQPKRTESLYVAPVPDPPPPAPMRGGGGGGGGGGRDEDDEEDLMCSPAILARRASESWINVPPVEMLSTPQTLQRKKSLPDVAGMPRMPDGGGMSREEVSALGSARREEVRRMHEETEKLRANPLLYLVSPQVKDWFSRQQLVILVLFINISLGIMFFKLLT</sequence>
<reference evidence="13" key="1">
    <citation type="submission" date="2023-03" db="EMBL/GenBank/DDBJ databases">
        <title>Chromosome-level genomes of two armyworms, Mythimna separata and Mythimna loreyi, provide insights into the biosynthesis and reception of sex pheromones.</title>
        <authorList>
            <person name="Zhao H."/>
        </authorList>
    </citation>
    <scope>NUCLEOTIDE SEQUENCE</scope>
    <source>
        <strain evidence="13">BeijingLab</strain>
        <tissue evidence="13">Pupa</tissue>
    </source>
</reference>
<feature type="compositionally biased region" description="Polar residues" evidence="11">
    <location>
        <begin position="854"/>
        <end position="880"/>
    </location>
</feature>
<evidence type="ECO:0000256" key="6">
    <source>
        <dbReference type="ARBA" id="ARBA00022692"/>
    </source>
</evidence>
<keyword evidence="5" id="KW-1003">Cell membrane</keyword>
<feature type="compositionally biased region" description="Basic and acidic residues" evidence="11">
    <location>
        <begin position="932"/>
        <end position="950"/>
    </location>
</feature>
<organism evidence="13 14">
    <name type="scientific">Mythimna separata</name>
    <name type="common">Oriental armyworm</name>
    <name type="synonym">Pseudaletia separata</name>
    <dbReference type="NCBI Taxonomy" id="271217"/>
    <lineage>
        <taxon>Eukaryota</taxon>
        <taxon>Metazoa</taxon>
        <taxon>Ecdysozoa</taxon>
        <taxon>Arthropoda</taxon>
        <taxon>Hexapoda</taxon>
        <taxon>Insecta</taxon>
        <taxon>Pterygota</taxon>
        <taxon>Neoptera</taxon>
        <taxon>Endopterygota</taxon>
        <taxon>Lepidoptera</taxon>
        <taxon>Glossata</taxon>
        <taxon>Ditrysia</taxon>
        <taxon>Noctuoidea</taxon>
        <taxon>Noctuidae</taxon>
        <taxon>Noctuinae</taxon>
        <taxon>Hadenini</taxon>
        <taxon>Mythimna</taxon>
    </lineage>
</organism>
<feature type="compositionally biased region" description="Low complexity" evidence="11">
    <location>
        <begin position="787"/>
        <end position="802"/>
    </location>
</feature>
<evidence type="ECO:0000256" key="2">
    <source>
        <dbReference type="ARBA" id="ARBA00004184"/>
    </source>
</evidence>
<dbReference type="GO" id="GO:0005886">
    <property type="term" value="C:plasma membrane"/>
    <property type="evidence" value="ECO:0007669"/>
    <property type="project" value="UniProtKB-SubCell"/>
</dbReference>
<dbReference type="GO" id="GO:0030314">
    <property type="term" value="C:junctional membrane complex"/>
    <property type="evidence" value="ECO:0007669"/>
    <property type="project" value="InterPro"/>
</dbReference>
<dbReference type="SMART" id="SM00698">
    <property type="entry name" value="MORN"/>
    <property type="match status" value="7"/>
</dbReference>
<dbReference type="InterPro" id="IPR017191">
    <property type="entry name" value="Junctophilin"/>
</dbReference>
<evidence type="ECO:0000313" key="14">
    <source>
        <dbReference type="Proteomes" id="UP001231518"/>
    </source>
</evidence>
<comment type="caution">
    <text evidence="13">The sequence shown here is derived from an EMBL/GenBank/DDBJ whole genome shotgun (WGS) entry which is preliminary data.</text>
</comment>
<dbReference type="GO" id="GO:0005789">
    <property type="term" value="C:endoplasmic reticulum membrane"/>
    <property type="evidence" value="ECO:0007669"/>
    <property type="project" value="UniProtKB-SubCell"/>
</dbReference>
<feature type="region of interest" description="Disordered" evidence="11">
    <location>
        <begin position="346"/>
        <end position="378"/>
    </location>
</feature>
<evidence type="ECO:0000256" key="9">
    <source>
        <dbReference type="ARBA" id="ARBA00022989"/>
    </source>
</evidence>
<feature type="region of interest" description="Disordered" evidence="11">
    <location>
        <begin position="410"/>
        <end position="443"/>
    </location>
</feature>
<evidence type="ECO:0000256" key="11">
    <source>
        <dbReference type="SAM" id="MobiDB-lite"/>
    </source>
</evidence>
<comment type="subcellular location">
    <subcellularLocation>
        <location evidence="3">Cell membrane</location>
    </subcellularLocation>
    <subcellularLocation>
        <location evidence="2">Endomembrane system</location>
        <topology evidence="2">Peripheral membrane protein</topology>
    </subcellularLocation>
    <subcellularLocation>
        <location evidence="1">Endoplasmic reticulum membrane</location>
        <topology evidence="1">Single-pass type IV membrane protein</topology>
    </subcellularLocation>
</comment>
<feature type="compositionally biased region" description="Polar residues" evidence="11">
    <location>
        <begin position="891"/>
        <end position="903"/>
    </location>
</feature>
<feature type="compositionally biased region" description="Basic and acidic residues" evidence="11">
    <location>
        <begin position="369"/>
        <end position="378"/>
    </location>
</feature>
<dbReference type="Pfam" id="PF02493">
    <property type="entry name" value="MORN"/>
    <property type="match status" value="8"/>
</dbReference>
<protein>
    <recommendedName>
        <fullName evidence="15">Junctophilin</fullName>
    </recommendedName>
</protein>
<keyword evidence="10 12" id="KW-0472">Membrane</keyword>
<evidence type="ECO:0000256" key="8">
    <source>
        <dbReference type="ARBA" id="ARBA00022824"/>
    </source>
</evidence>
<name>A0AAD7YT75_MYTSE</name>
<gene>
    <name evidence="13" type="ORF">PYW07_001117</name>
</gene>
<evidence type="ECO:0008006" key="15">
    <source>
        <dbReference type="Google" id="ProtNLM"/>
    </source>
</evidence>
<dbReference type="PANTHER" id="PTHR23085">
    <property type="entry name" value="GH28348P"/>
    <property type="match status" value="1"/>
</dbReference>
<feature type="compositionally biased region" description="Low complexity" evidence="11">
    <location>
        <begin position="750"/>
        <end position="761"/>
    </location>
</feature>
<accession>A0AAD7YT75</accession>
<dbReference type="FunFam" id="2.20.110.10:FF:000001">
    <property type="entry name" value="Junctophilin"/>
    <property type="match status" value="1"/>
</dbReference>
<feature type="region of interest" description="Disordered" evidence="11">
    <location>
        <begin position="1102"/>
        <end position="1128"/>
    </location>
</feature>
<feature type="compositionally biased region" description="Polar residues" evidence="11">
    <location>
        <begin position="812"/>
        <end position="826"/>
    </location>
</feature>
<dbReference type="PANTHER" id="PTHR23085:SF16">
    <property type="entry name" value="GH28348P"/>
    <property type="match status" value="1"/>
</dbReference>
<feature type="compositionally biased region" description="Low complexity" evidence="11">
    <location>
        <begin position="977"/>
        <end position="1006"/>
    </location>
</feature>
<evidence type="ECO:0000256" key="4">
    <source>
        <dbReference type="ARBA" id="ARBA00008599"/>
    </source>
</evidence>
<proteinExistence type="inferred from homology"/>
<feature type="region of interest" description="Disordered" evidence="11">
    <location>
        <begin position="651"/>
        <end position="1072"/>
    </location>
</feature>
<feature type="transmembrane region" description="Helical" evidence="12">
    <location>
        <begin position="1174"/>
        <end position="1193"/>
    </location>
</feature>
<comment type="similarity">
    <text evidence="4">Belongs to the junctophilin family.</text>
</comment>
<evidence type="ECO:0000256" key="3">
    <source>
        <dbReference type="ARBA" id="ARBA00004236"/>
    </source>
</evidence>
<evidence type="ECO:0000256" key="5">
    <source>
        <dbReference type="ARBA" id="ARBA00022475"/>
    </source>
</evidence>
<dbReference type="SUPFAM" id="SSF82185">
    <property type="entry name" value="Histone H3 K4-specific methyltransferase SET7/9 N-terminal domain"/>
    <property type="match status" value="2"/>
</dbReference>
<dbReference type="Gene3D" id="2.20.110.10">
    <property type="entry name" value="Histone H3 K4-specific methyltransferase SET7/9 N-terminal domain"/>
    <property type="match status" value="3"/>
</dbReference>
<keyword evidence="7" id="KW-0677">Repeat</keyword>
<keyword evidence="9 12" id="KW-1133">Transmembrane helix</keyword>
<evidence type="ECO:0000256" key="7">
    <source>
        <dbReference type="ARBA" id="ARBA00022737"/>
    </source>
</evidence>
<dbReference type="FunFam" id="2.20.110.10:FF:000013">
    <property type="entry name" value="Putative Junctophilin-1"/>
    <property type="match status" value="1"/>
</dbReference>
<keyword evidence="8" id="KW-0256">Endoplasmic reticulum</keyword>
<dbReference type="Proteomes" id="UP001231518">
    <property type="component" value="Chromosome 10"/>
</dbReference>
<dbReference type="InterPro" id="IPR003409">
    <property type="entry name" value="MORN"/>
</dbReference>